<proteinExistence type="predicted"/>
<keyword evidence="4" id="KW-1185">Reference proteome</keyword>
<dbReference type="Proteomes" id="UP001207918">
    <property type="component" value="Unassembled WGS sequence"/>
</dbReference>
<evidence type="ECO:0000259" key="2">
    <source>
        <dbReference type="Pfam" id="PF11997"/>
    </source>
</evidence>
<protein>
    <submittedName>
        <fullName evidence="3">GT4 family glycosyltransferase PelF</fullName>
    </submittedName>
</protein>
<name>A0ABT3PR20_9BACT</name>
<evidence type="ECO:0000313" key="4">
    <source>
        <dbReference type="Proteomes" id="UP001207918"/>
    </source>
</evidence>
<dbReference type="EMBL" id="JAGGJA010000011">
    <property type="protein sequence ID" value="MCW9708312.1"/>
    <property type="molecule type" value="Genomic_DNA"/>
</dbReference>
<dbReference type="Gene3D" id="3.40.50.2000">
    <property type="entry name" value="Glycogen Phosphorylase B"/>
    <property type="match status" value="2"/>
</dbReference>
<feature type="domain" description="Glycosyl transferase family 1" evidence="1">
    <location>
        <begin position="310"/>
        <end position="474"/>
    </location>
</feature>
<accession>A0ABT3PR20</accession>
<feature type="domain" description="DUF3492" evidence="2">
    <location>
        <begin position="8"/>
        <end position="291"/>
    </location>
</feature>
<dbReference type="Pfam" id="PF11997">
    <property type="entry name" value="DUF3492"/>
    <property type="match status" value="1"/>
</dbReference>
<sequence>MLEDKPLILFQTEGSYPYASGGVSTWSHILCSELEEEVDFIIMALTGAPFVESRYRLTSNIKSIIHVPLWGVEEPISHFEEEVPFSEHVLRKSRTDREVIKEVFLPMFRDFVRRLLNPFQSAREFGELIYGFWKYYQHYDYKKTLSDPLIWTEFKRLLSSGYTPDEELIEQEGARMLDVTFGMRWLYHFMMPLAVPLPRVSATHSTIAGFPAIASLAAKFEYGTPMILTDHGVYIRERLINVSQEDMPFFSKKLLLDMATYITRAVYHFADLIAPVTSINAKWEKEFEAPAENIHPIYNGVNTDVFRPRSKPEHTQGQPTVVAAAQVFKLKDIETMIHSCDHVRREIPDVQYILYGSLEVDKEYAQKCQDLVDELGLGDHFTFGGFHNTPNMIFNEGDISILSSISEGFPYTVIESMSCGRPVVATDVGGVSEAIKDCGVLCKPRDPKSLADGVVKLLKDDDLRIRLGKKSRERILLNYTTSMSVNSYRDVYRQFHEQKNEPLKKKIELDSVDQMLNFLEVHV</sequence>
<dbReference type="InterPro" id="IPR047691">
    <property type="entry name" value="PelF-like"/>
</dbReference>
<dbReference type="InterPro" id="IPR001296">
    <property type="entry name" value="Glyco_trans_1"/>
</dbReference>
<dbReference type="Pfam" id="PF00534">
    <property type="entry name" value="Glycos_transf_1"/>
    <property type="match status" value="1"/>
</dbReference>
<comment type="caution">
    <text evidence="3">The sequence shown here is derived from an EMBL/GenBank/DDBJ whole genome shotgun (WGS) entry which is preliminary data.</text>
</comment>
<evidence type="ECO:0000259" key="1">
    <source>
        <dbReference type="Pfam" id="PF00534"/>
    </source>
</evidence>
<organism evidence="3 4">
    <name type="scientific">Fodinibius salsisoli</name>
    <dbReference type="NCBI Taxonomy" id="2820877"/>
    <lineage>
        <taxon>Bacteria</taxon>
        <taxon>Pseudomonadati</taxon>
        <taxon>Balneolota</taxon>
        <taxon>Balneolia</taxon>
        <taxon>Balneolales</taxon>
        <taxon>Balneolaceae</taxon>
        <taxon>Fodinibius</taxon>
    </lineage>
</organism>
<dbReference type="InterPro" id="IPR022622">
    <property type="entry name" value="DUF3492"/>
</dbReference>
<dbReference type="NCBIfam" id="NF038011">
    <property type="entry name" value="PelF"/>
    <property type="match status" value="1"/>
</dbReference>
<dbReference type="PANTHER" id="PTHR12526">
    <property type="entry name" value="GLYCOSYLTRANSFERASE"/>
    <property type="match status" value="1"/>
</dbReference>
<reference evidence="3 4" key="1">
    <citation type="submission" date="2021-03" db="EMBL/GenBank/DDBJ databases">
        <title>Aliifodinibius sp. nov., a new bacterium isolated from saline soil.</title>
        <authorList>
            <person name="Galisteo C."/>
            <person name="De La Haba R."/>
            <person name="Sanchez-Porro C."/>
            <person name="Ventosa A."/>
        </authorList>
    </citation>
    <scope>NUCLEOTIDE SEQUENCE [LARGE SCALE GENOMIC DNA]</scope>
    <source>
        <strain evidence="3 4">1BSP15-2V2</strain>
    </source>
</reference>
<evidence type="ECO:0000313" key="3">
    <source>
        <dbReference type="EMBL" id="MCW9708312.1"/>
    </source>
</evidence>
<dbReference type="SUPFAM" id="SSF53756">
    <property type="entry name" value="UDP-Glycosyltransferase/glycogen phosphorylase"/>
    <property type="match status" value="1"/>
</dbReference>
<gene>
    <name evidence="3" type="primary">pelF</name>
    <name evidence="3" type="ORF">J6I44_15705</name>
</gene>